<dbReference type="GeneID" id="98129149"/>
<keyword evidence="6" id="KW-0408">Iron</keyword>
<dbReference type="PANTHER" id="PTHR10696:SF25">
    <property type="entry name" value="OXIDOREDUCTASE AIM17-RELATED"/>
    <property type="match status" value="1"/>
</dbReference>
<evidence type="ECO:0008006" key="12">
    <source>
        <dbReference type="Google" id="ProtNLM"/>
    </source>
</evidence>
<evidence type="ECO:0000256" key="7">
    <source>
        <dbReference type="SAM" id="MobiDB-lite"/>
    </source>
</evidence>
<dbReference type="InterPro" id="IPR010376">
    <property type="entry name" value="GBBH-like_N"/>
</dbReference>
<comment type="cofactor">
    <cofactor evidence="1">
        <name>Fe(2+)</name>
        <dbReference type="ChEBI" id="CHEBI:29033"/>
    </cofactor>
</comment>
<evidence type="ECO:0000256" key="2">
    <source>
        <dbReference type="ARBA" id="ARBA00008654"/>
    </source>
</evidence>
<accession>A0ABR4DLJ8</accession>
<evidence type="ECO:0000256" key="1">
    <source>
        <dbReference type="ARBA" id="ARBA00001954"/>
    </source>
</evidence>
<organism evidence="10 11">
    <name type="scientific">Remersonia thermophila</name>
    <dbReference type="NCBI Taxonomy" id="72144"/>
    <lineage>
        <taxon>Eukaryota</taxon>
        <taxon>Fungi</taxon>
        <taxon>Dikarya</taxon>
        <taxon>Ascomycota</taxon>
        <taxon>Pezizomycotina</taxon>
        <taxon>Sordariomycetes</taxon>
        <taxon>Sordariomycetidae</taxon>
        <taxon>Sordariales</taxon>
        <taxon>Sordariales incertae sedis</taxon>
        <taxon>Remersonia</taxon>
    </lineage>
</organism>
<dbReference type="Gene3D" id="3.30.2020.30">
    <property type="match status" value="1"/>
</dbReference>
<dbReference type="InterPro" id="IPR038492">
    <property type="entry name" value="GBBH-like_N_sf"/>
</dbReference>
<evidence type="ECO:0000259" key="8">
    <source>
        <dbReference type="Pfam" id="PF02668"/>
    </source>
</evidence>
<dbReference type="RefSeq" id="XP_070869435.1">
    <property type="nucleotide sequence ID" value="XM_071014505.1"/>
</dbReference>
<name>A0ABR4DLJ8_9PEZI</name>
<protein>
    <recommendedName>
        <fullName evidence="12">Gamma-butyrobetaine dioxygenase</fullName>
    </recommendedName>
</protein>
<dbReference type="Pfam" id="PF06155">
    <property type="entry name" value="GBBH-like_N"/>
    <property type="match status" value="1"/>
</dbReference>
<comment type="caution">
    <text evidence="10">The sequence shown here is derived from an EMBL/GenBank/DDBJ whole genome shotgun (WGS) entry which is preliminary data.</text>
</comment>
<keyword evidence="5" id="KW-0560">Oxidoreductase</keyword>
<evidence type="ECO:0000313" key="11">
    <source>
        <dbReference type="Proteomes" id="UP001600064"/>
    </source>
</evidence>
<dbReference type="InterPro" id="IPR003819">
    <property type="entry name" value="TauD/TfdA-like"/>
</dbReference>
<gene>
    <name evidence="10" type="ORF">VTJ83DRAFT_82</name>
</gene>
<dbReference type="CDD" id="cd00250">
    <property type="entry name" value="CAS_like"/>
    <property type="match status" value="1"/>
</dbReference>
<dbReference type="Gene3D" id="3.60.130.10">
    <property type="entry name" value="Clavaminate synthase-like"/>
    <property type="match status" value="1"/>
</dbReference>
<dbReference type="Pfam" id="PF02668">
    <property type="entry name" value="TauD"/>
    <property type="match status" value="1"/>
</dbReference>
<evidence type="ECO:0000313" key="10">
    <source>
        <dbReference type="EMBL" id="KAL2270711.1"/>
    </source>
</evidence>
<dbReference type="InterPro" id="IPR050411">
    <property type="entry name" value="AlphaKG_dependent_hydroxylases"/>
</dbReference>
<feature type="region of interest" description="Disordered" evidence="7">
    <location>
        <begin position="41"/>
        <end position="79"/>
    </location>
</feature>
<evidence type="ECO:0000259" key="9">
    <source>
        <dbReference type="Pfam" id="PF06155"/>
    </source>
</evidence>
<keyword evidence="3" id="KW-0479">Metal-binding</keyword>
<keyword evidence="4" id="KW-0223">Dioxygenase</keyword>
<evidence type="ECO:0000256" key="4">
    <source>
        <dbReference type="ARBA" id="ARBA00022964"/>
    </source>
</evidence>
<comment type="similarity">
    <text evidence="2">Belongs to the gamma-BBH/TMLD family.</text>
</comment>
<dbReference type="Proteomes" id="UP001600064">
    <property type="component" value="Unassembled WGS sequence"/>
</dbReference>
<feature type="domain" description="Gamma-butyrobetaine hydroxylase-like N-terminal" evidence="9">
    <location>
        <begin position="128"/>
        <end position="191"/>
    </location>
</feature>
<evidence type="ECO:0000256" key="3">
    <source>
        <dbReference type="ARBA" id="ARBA00022723"/>
    </source>
</evidence>
<dbReference type="InterPro" id="IPR042098">
    <property type="entry name" value="TauD-like_sf"/>
</dbReference>
<feature type="domain" description="TauD/TfdA-like" evidence="8">
    <location>
        <begin position="240"/>
        <end position="487"/>
    </location>
</feature>
<dbReference type="SUPFAM" id="SSF51197">
    <property type="entry name" value="Clavaminate synthase-like"/>
    <property type="match status" value="1"/>
</dbReference>
<dbReference type="PANTHER" id="PTHR10696">
    <property type="entry name" value="GAMMA-BUTYROBETAINE HYDROXYLASE-RELATED"/>
    <property type="match status" value="1"/>
</dbReference>
<evidence type="ECO:0000256" key="5">
    <source>
        <dbReference type="ARBA" id="ARBA00023002"/>
    </source>
</evidence>
<dbReference type="EMBL" id="JAZGUE010000001">
    <property type="protein sequence ID" value="KAL2270711.1"/>
    <property type="molecule type" value="Genomic_DNA"/>
</dbReference>
<feature type="compositionally biased region" description="Low complexity" evidence="7">
    <location>
        <begin position="55"/>
        <end position="68"/>
    </location>
</feature>
<evidence type="ECO:0000256" key="6">
    <source>
        <dbReference type="ARBA" id="ARBA00023004"/>
    </source>
</evidence>
<proteinExistence type="inferred from homology"/>
<keyword evidence="11" id="KW-1185">Reference proteome</keyword>
<sequence length="536" mass="60367">MTRALRATQRVALAAARCTSTAAPVRSLCLLQQRPVAARNVQASPSARAPRSFGTTAARAQTPAAAEPVVEEEEPDVLPSPEELSVVADEVVAPQDPNKRFKYRFRTSAGVVAWEGAYLRFRYANEQWDDHFTLSTLWLRDSCECRRCVDPHSGQKTFSTTDLPDAPTIKHAMIRYDKALELTFANDKASGGGDHTVRFSAKTLAEWRAAGSRWHRFAFTPHKPDIIPWDRASYEALLAEGRCRVSYNDWVQDEAAFFEALRDLSQTGLIFVTDVPQDEASVERIATRIGPLMHTFYGWTWDVRSKPQAENVAYTNVFLGLHQDLMYHDPIPGLQLLHCLANDCAGGESLFSHGLRAAYELKLTQPQDYDTLCARKTWFGYRRNGHHHFARHSTIVSGQSRQPTEVCWAPPFQTTFPLATNPRQVDNVRQWRSAAKKFQQIAESERNTFEVKLKPGECVIFDNRRVLHGRREFDAGNTGSRWLKGAYVAKAVYHAAQTRLAEYTRALGMALPPMKGSGERAQKYVEEALAARQAKQ</sequence>
<reference evidence="10 11" key="1">
    <citation type="journal article" date="2024" name="Commun. Biol.">
        <title>Comparative genomic analysis of thermophilic fungi reveals convergent evolutionary adaptations and gene losses.</title>
        <authorList>
            <person name="Steindorff A.S."/>
            <person name="Aguilar-Pontes M.V."/>
            <person name="Robinson A.J."/>
            <person name="Andreopoulos B."/>
            <person name="LaButti K."/>
            <person name="Kuo A."/>
            <person name="Mondo S."/>
            <person name="Riley R."/>
            <person name="Otillar R."/>
            <person name="Haridas S."/>
            <person name="Lipzen A."/>
            <person name="Grimwood J."/>
            <person name="Schmutz J."/>
            <person name="Clum A."/>
            <person name="Reid I.D."/>
            <person name="Moisan M.C."/>
            <person name="Butler G."/>
            <person name="Nguyen T.T.M."/>
            <person name="Dewar K."/>
            <person name="Conant G."/>
            <person name="Drula E."/>
            <person name="Henrissat B."/>
            <person name="Hansel C."/>
            <person name="Singer S."/>
            <person name="Hutchinson M.I."/>
            <person name="de Vries R.P."/>
            <person name="Natvig D.O."/>
            <person name="Powell A.J."/>
            <person name="Tsang A."/>
            <person name="Grigoriev I.V."/>
        </authorList>
    </citation>
    <scope>NUCLEOTIDE SEQUENCE [LARGE SCALE GENOMIC DNA]</scope>
    <source>
        <strain evidence="10 11">ATCC 22073</strain>
    </source>
</reference>